<sequence length="356" mass="43409">MIINFLLKNKNLNFLLKKIKKHFLIIFKYIINKKYNIKKKNYIKININKNLFIKKKKINNIINYLIINFFIVEKVIKKILFSLYKIIIKKKRILIEKFSNFCRKNLFLYKKKLSINIFIKIFKKFFSFIKNNIIVIKNNVSIFKKKINNYIEIKNYIEIIYLTYVSEKLSDKIAKNNIKILKKIIKKYRKKQIYNDLYQECYSEFVKIINNFRLSKKNFFRFCYWKIKKKMISIINLKKIELKKNLISVDKPLFNHSLKYHISDRSKFLILEFARIELKNLIRNLIINLPEREQKIIRLRFGIGVSKNYTLEEIGQLYSLSRERIRQIELNVILKMRQSVVVGILQPYIKVFKLLE</sequence>
<dbReference type="NCBIfam" id="TIGR02937">
    <property type="entry name" value="sigma70-ECF"/>
    <property type="match status" value="1"/>
</dbReference>
<feature type="domain" description="RNA polymerase sigma-70" evidence="5">
    <location>
        <begin position="310"/>
        <end position="336"/>
    </location>
</feature>
<keyword evidence="3" id="KW-0238">DNA-binding</keyword>
<dbReference type="InterPro" id="IPR007630">
    <property type="entry name" value="RNA_pol_sigma70_r4"/>
</dbReference>
<dbReference type="InterPro" id="IPR013325">
    <property type="entry name" value="RNA_pol_sigma_r2"/>
</dbReference>
<dbReference type="Proteomes" id="UP000510930">
    <property type="component" value="Chromosome"/>
</dbReference>
<name>A0AAE7G436_CARRU</name>
<evidence type="ECO:0000259" key="5">
    <source>
        <dbReference type="PROSITE" id="PS00716"/>
    </source>
</evidence>
<dbReference type="GO" id="GO:0003677">
    <property type="term" value="F:DNA binding"/>
    <property type="evidence" value="ECO:0007669"/>
    <property type="project" value="UniProtKB-KW"/>
</dbReference>
<accession>A0AAE7G436</accession>
<dbReference type="Gene3D" id="1.10.1740.10">
    <property type="match status" value="1"/>
</dbReference>
<dbReference type="SUPFAM" id="SSF88946">
    <property type="entry name" value="Sigma2 domain of RNA polymerase sigma factors"/>
    <property type="match status" value="1"/>
</dbReference>
<dbReference type="PANTHER" id="PTHR30603">
    <property type="entry name" value="RNA POLYMERASE SIGMA FACTOR RPO"/>
    <property type="match status" value="1"/>
</dbReference>
<dbReference type="RefSeq" id="WP_180806777.1">
    <property type="nucleotide sequence ID" value="NZ_CP041245.1"/>
</dbReference>
<dbReference type="PANTHER" id="PTHR30603:SF60">
    <property type="entry name" value="RNA POLYMERASE SIGMA FACTOR RPOD"/>
    <property type="match status" value="1"/>
</dbReference>
<dbReference type="EMBL" id="CP041245">
    <property type="protein sequence ID" value="QLK14040.1"/>
    <property type="molecule type" value="Genomic_DNA"/>
</dbReference>
<dbReference type="Pfam" id="PF04545">
    <property type="entry name" value="Sigma70_r4"/>
    <property type="match status" value="1"/>
</dbReference>
<dbReference type="SUPFAM" id="SSF88659">
    <property type="entry name" value="Sigma3 and sigma4 domains of RNA polymerase sigma factors"/>
    <property type="match status" value="1"/>
</dbReference>
<proteinExistence type="predicted"/>
<dbReference type="InterPro" id="IPR013324">
    <property type="entry name" value="RNA_pol_sigma_r3/r4-like"/>
</dbReference>
<evidence type="ECO:0000256" key="2">
    <source>
        <dbReference type="ARBA" id="ARBA00023082"/>
    </source>
</evidence>
<dbReference type="GO" id="GO:0016987">
    <property type="term" value="F:sigma factor activity"/>
    <property type="evidence" value="ECO:0007669"/>
    <property type="project" value="UniProtKB-KW"/>
</dbReference>
<dbReference type="InterPro" id="IPR000943">
    <property type="entry name" value="RNA_pol_sigma70"/>
</dbReference>
<dbReference type="GO" id="GO:0006352">
    <property type="term" value="P:DNA-templated transcription initiation"/>
    <property type="evidence" value="ECO:0007669"/>
    <property type="project" value="InterPro"/>
</dbReference>
<dbReference type="Gene3D" id="1.10.10.10">
    <property type="entry name" value="Winged helix-like DNA-binding domain superfamily/Winged helix DNA-binding domain"/>
    <property type="match status" value="1"/>
</dbReference>
<reference evidence="6 7" key="1">
    <citation type="submission" date="2019-06" db="EMBL/GenBank/DDBJ databases">
        <authorList>
            <person name="Petrone J.R."/>
            <person name="Munoz-Beristain A."/>
            <person name="Russell J.T."/>
            <person name="Rios-Glusberger P."/>
            <person name="Triplett E.W."/>
        </authorList>
    </citation>
    <scope>NUCLEOTIDE SEQUENCE [LARGE SCALE GENOMIC DNA]</scope>
    <source>
        <strain evidence="6">JRPAMB4</strain>
    </source>
</reference>
<dbReference type="CDD" id="cd06171">
    <property type="entry name" value="Sigma70_r4"/>
    <property type="match status" value="1"/>
</dbReference>
<evidence type="ECO:0000313" key="6">
    <source>
        <dbReference type="EMBL" id="QLK14040.1"/>
    </source>
</evidence>
<evidence type="ECO:0000313" key="7">
    <source>
        <dbReference type="Proteomes" id="UP000510930"/>
    </source>
</evidence>
<dbReference type="AlphaFoldDB" id="A0AAE7G436"/>
<keyword evidence="4" id="KW-0804">Transcription</keyword>
<evidence type="ECO:0000256" key="4">
    <source>
        <dbReference type="ARBA" id="ARBA00023163"/>
    </source>
</evidence>
<organism evidence="6 7">
    <name type="scientific">Carsonella ruddii</name>
    <dbReference type="NCBI Taxonomy" id="114186"/>
    <lineage>
        <taxon>Bacteria</taxon>
        <taxon>Pseudomonadati</taxon>
        <taxon>Pseudomonadota</taxon>
        <taxon>Gammaproteobacteria</taxon>
        <taxon>Oceanospirillales</taxon>
        <taxon>Halomonadaceae</taxon>
        <taxon>Zymobacter group</taxon>
        <taxon>Candidatus Carsonella</taxon>
    </lineage>
</organism>
<dbReference type="InterPro" id="IPR050239">
    <property type="entry name" value="Sigma-70_RNA_pol_init_factors"/>
</dbReference>
<dbReference type="InterPro" id="IPR014284">
    <property type="entry name" value="RNA_pol_sigma-70_dom"/>
</dbReference>
<dbReference type="InterPro" id="IPR036388">
    <property type="entry name" value="WH-like_DNA-bd_sf"/>
</dbReference>
<dbReference type="PRINTS" id="PR00046">
    <property type="entry name" value="SIGMA70FCT"/>
</dbReference>
<protein>
    <submittedName>
        <fullName evidence="6">Sigma-70 family RNA polymerase sigma factor</fullName>
    </submittedName>
</protein>
<evidence type="ECO:0000256" key="3">
    <source>
        <dbReference type="ARBA" id="ARBA00023125"/>
    </source>
</evidence>
<gene>
    <name evidence="6" type="ORF">FK493_00370</name>
</gene>
<dbReference type="PROSITE" id="PS00716">
    <property type="entry name" value="SIGMA70_2"/>
    <property type="match status" value="1"/>
</dbReference>
<evidence type="ECO:0000256" key="1">
    <source>
        <dbReference type="ARBA" id="ARBA00023015"/>
    </source>
</evidence>
<keyword evidence="2" id="KW-0731">Sigma factor</keyword>
<keyword evidence="1" id="KW-0805">Transcription regulation</keyword>